<evidence type="ECO:0000256" key="5">
    <source>
        <dbReference type="ARBA" id="ARBA00022723"/>
    </source>
</evidence>
<keyword evidence="5" id="KW-0479">Metal-binding</keyword>
<dbReference type="Pfam" id="PF03143">
    <property type="entry name" value="GTP_EFTU_D3"/>
    <property type="match status" value="1"/>
</dbReference>
<evidence type="ECO:0000256" key="4">
    <source>
        <dbReference type="ARBA" id="ARBA00022490"/>
    </source>
</evidence>
<keyword evidence="8" id="KW-0378">Hydrolase</keyword>
<evidence type="ECO:0000256" key="10">
    <source>
        <dbReference type="ARBA" id="ARBA00022917"/>
    </source>
</evidence>
<evidence type="ECO:0000259" key="13">
    <source>
        <dbReference type="PROSITE" id="PS51722"/>
    </source>
</evidence>
<dbReference type="InterPro" id="IPR009001">
    <property type="entry name" value="Transl_elong_EF1A/Init_IF2_C"/>
</dbReference>
<keyword evidence="7" id="KW-0251">Elongation factor</keyword>
<dbReference type="PANTHER" id="PTHR43721:SF2">
    <property type="entry name" value="ELONGATION FACTOR TU, MITOCHONDRIAL"/>
    <property type="match status" value="1"/>
</dbReference>
<dbReference type="GO" id="GO:0046872">
    <property type="term" value="F:metal ion binding"/>
    <property type="evidence" value="ECO:0007669"/>
    <property type="project" value="UniProtKB-KW"/>
</dbReference>
<dbReference type="SUPFAM" id="SSF50465">
    <property type="entry name" value="EF-Tu/eEF-1alpha/eIF2-gamma C-terminal domain"/>
    <property type="match status" value="1"/>
</dbReference>
<dbReference type="PRINTS" id="PR00315">
    <property type="entry name" value="ELONGATNFCT"/>
</dbReference>
<reference evidence="14 15" key="1">
    <citation type="submission" date="2020-04" db="EMBL/GenBank/DDBJ databases">
        <authorList>
            <person name="Alioto T."/>
            <person name="Alioto T."/>
            <person name="Gomez Garrido J."/>
        </authorList>
    </citation>
    <scope>NUCLEOTIDE SEQUENCE [LARGE SCALE GENOMIC DNA]</scope>
</reference>
<dbReference type="InterPro" id="IPR027417">
    <property type="entry name" value="P-loop_NTPase"/>
</dbReference>
<dbReference type="AlphaFoldDB" id="A0A8S1DHE9"/>
<dbReference type="InterPro" id="IPR009000">
    <property type="entry name" value="Transl_B-barrel_sf"/>
</dbReference>
<keyword evidence="4" id="KW-0963">Cytoplasm</keyword>
<evidence type="ECO:0000256" key="2">
    <source>
        <dbReference type="ARBA" id="ARBA00011245"/>
    </source>
</evidence>
<dbReference type="InterPro" id="IPR005225">
    <property type="entry name" value="Small_GTP-bd"/>
</dbReference>
<evidence type="ECO:0000256" key="8">
    <source>
        <dbReference type="ARBA" id="ARBA00022801"/>
    </source>
</evidence>
<dbReference type="InterPro" id="IPR000795">
    <property type="entry name" value="T_Tr_GTP-bd_dom"/>
</dbReference>
<organism evidence="14 15">
    <name type="scientific">Cloeon dipterum</name>
    <dbReference type="NCBI Taxonomy" id="197152"/>
    <lineage>
        <taxon>Eukaryota</taxon>
        <taxon>Metazoa</taxon>
        <taxon>Ecdysozoa</taxon>
        <taxon>Arthropoda</taxon>
        <taxon>Hexapoda</taxon>
        <taxon>Insecta</taxon>
        <taxon>Pterygota</taxon>
        <taxon>Palaeoptera</taxon>
        <taxon>Ephemeroptera</taxon>
        <taxon>Pisciforma</taxon>
        <taxon>Baetidae</taxon>
        <taxon>Cloeon</taxon>
    </lineage>
</organism>
<protein>
    <recommendedName>
        <fullName evidence="3">protein-synthesizing GTPase</fullName>
        <ecNumber evidence="3">3.6.5.3</ecNumber>
    </recommendedName>
</protein>
<dbReference type="CDD" id="cd01884">
    <property type="entry name" value="EF_Tu"/>
    <property type="match status" value="1"/>
</dbReference>
<dbReference type="NCBIfam" id="NF009372">
    <property type="entry name" value="PRK12735.1"/>
    <property type="match status" value="1"/>
</dbReference>
<comment type="caution">
    <text evidence="14">The sequence shown here is derived from an EMBL/GenBank/DDBJ whole genome shotgun (WGS) entry which is preliminary data.</text>
</comment>
<evidence type="ECO:0000313" key="14">
    <source>
        <dbReference type="EMBL" id="CAB3380070.1"/>
    </source>
</evidence>
<dbReference type="CDD" id="cd03706">
    <property type="entry name" value="mtEFTU_III"/>
    <property type="match status" value="1"/>
</dbReference>
<dbReference type="FunFam" id="2.40.30.10:FF:000085">
    <property type="entry name" value="Elongation factor Tu"/>
    <property type="match status" value="1"/>
</dbReference>
<dbReference type="OrthoDB" id="2067at2759"/>
<dbReference type="Gene3D" id="2.40.30.10">
    <property type="entry name" value="Translation factors"/>
    <property type="match status" value="2"/>
</dbReference>
<dbReference type="SUPFAM" id="SSF52540">
    <property type="entry name" value="P-loop containing nucleoside triphosphate hydrolases"/>
    <property type="match status" value="1"/>
</dbReference>
<dbReference type="GO" id="GO:0070125">
    <property type="term" value="P:mitochondrial translational elongation"/>
    <property type="evidence" value="ECO:0007669"/>
    <property type="project" value="TreeGrafter"/>
</dbReference>
<comment type="similarity">
    <text evidence="1">Belongs to the TRAFAC class translation factor GTPase superfamily. Classic translation factor GTPase family. EF-Tu/EF-1A subfamily.</text>
</comment>
<accession>A0A8S1DHE9</accession>
<dbReference type="PROSITE" id="PS51722">
    <property type="entry name" value="G_TR_2"/>
    <property type="match status" value="1"/>
</dbReference>
<dbReference type="InterPro" id="IPR004160">
    <property type="entry name" value="Transl_elong_EFTu/EF1A_C"/>
</dbReference>
<dbReference type="PROSITE" id="PS00301">
    <property type="entry name" value="G_TR_1"/>
    <property type="match status" value="1"/>
</dbReference>
<dbReference type="InterPro" id="IPR004161">
    <property type="entry name" value="EFTu-like_2"/>
</dbReference>
<keyword evidence="15" id="KW-1185">Reference proteome</keyword>
<dbReference type="SUPFAM" id="SSF50447">
    <property type="entry name" value="Translation proteins"/>
    <property type="match status" value="1"/>
</dbReference>
<keyword evidence="11" id="KW-0342">GTP-binding</keyword>
<evidence type="ECO:0000256" key="1">
    <source>
        <dbReference type="ARBA" id="ARBA00007249"/>
    </source>
</evidence>
<dbReference type="GO" id="GO:0005525">
    <property type="term" value="F:GTP binding"/>
    <property type="evidence" value="ECO:0007669"/>
    <property type="project" value="UniProtKB-KW"/>
</dbReference>
<evidence type="ECO:0000256" key="6">
    <source>
        <dbReference type="ARBA" id="ARBA00022741"/>
    </source>
</evidence>
<feature type="region of interest" description="Disordered" evidence="12">
    <location>
        <begin position="34"/>
        <end position="53"/>
    </location>
</feature>
<dbReference type="GO" id="GO:0003924">
    <property type="term" value="F:GTPase activity"/>
    <property type="evidence" value="ECO:0007669"/>
    <property type="project" value="InterPro"/>
</dbReference>
<evidence type="ECO:0000313" key="15">
    <source>
        <dbReference type="Proteomes" id="UP000494165"/>
    </source>
</evidence>
<evidence type="ECO:0000256" key="11">
    <source>
        <dbReference type="ARBA" id="ARBA00023134"/>
    </source>
</evidence>
<dbReference type="GO" id="GO:0005739">
    <property type="term" value="C:mitochondrion"/>
    <property type="evidence" value="ECO:0007669"/>
    <property type="project" value="TreeGrafter"/>
</dbReference>
<proteinExistence type="inferred from homology"/>
<dbReference type="EMBL" id="CADEPI010000200">
    <property type="protein sequence ID" value="CAB3380070.1"/>
    <property type="molecule type" value="Genomic_DNA"/>
</dbReference>
<gene>
    <name evidence="14" type="ORF">CLODIP_2_CD09381</name>
</gene>
<dbReference type="NCBIfam" id="NF009373">
    <property type="entry name" value="PRK12736.1"/>
    <property type="match status" value="1"/>
</dbReference>
<dbReference type="Proteomes" id="UP000494165">
    <property type="component" value="Unassembled WGS sequence"/>
</dbReference>
<dbReference type="NCBIfam" id="NF000766">
    <property type="entry name" value="PRK00049.1"/>
    <property type="match status" value="1"/>
</dbReference>
<comment type="subunit">
    <text evidence="2">Monomer.</text>
</comment>
<dbReference type="EC" id="3.6.5.3" evidence="3"/>
<dbReference type="Pfam" id="PF00009">
    <property type="entry name" value="GTP_EFTU"/>
    <property type="match status" value="1"/>
</dbReference>
<feature type="domain" description="Tr-type G" evidence="13">
    <location>
        <begin position="54"/>
        <end position="249"/>
    </location>
</feature>
<evidence type="ECO:0000256" key="7">
    <source>
        <dbReference type="ARBA" id="ARBA00022768"/>
    </source>
</evidence>
<dbReference type="FunFam" id="3.40.50.300:FF:000576">
    <property type="entry name" value="Elongation factor Tu"/>
    <property type="match status" value="1"/>
</dbReference>
<keyword evidence="6" id="KW-0547">Nucleotide-binding</keyword>
<evidence type="ECO:0000256" key="12">
    <source>
        <dbReference type="SAM" id="MobiDB-lite"/>
    </source>
</evidence>
<keyword evidence="9" id="KW-0460">Magnesium</keyword>
<dbReference type="GO" id="GO:0003746">
    <property type="term" value="F:translation elongation factor activity"/>
    <property type="evidence" value="ECO:0007669"/>
    <property type="project" value="UniProtKB-KW"/>
</dbReference>
<dbReference type="InterPro" id="IPR031157">
    <property type="entry name" value="G_TR_CS"/>
</dbReference>
<evidence type="ECO:0000256" key="3">
    <source>
        <dbReference type="ARBA" id="ARBA00011986"/>
    </source>
</evidence>
<dbReference type="Gene3D" id="3.40.50.300">
    <property type="entry name" value="P-loop containing nucleotide triphosphate hydrolases"/>
    <property type="match status" value="1"/>
</dbReference>
<name>A0A8S1DHE9_9INSE</name>
<sequence>MALLASVLKLPRQLAQSALHASCACRRPSLASSSWLPTRTWSSGPKVNPEPQQKQHCNVGTIGHVDHGKTTLTAAITKIMEQKGQSKYTSYDDIDSAPEEKSRGITINIAHVYYQTSLRHYAHTDCPGHADYVKNMISGTSQMDCAILLVAATDGQMPQTVEHLLLAKQIGIQHIVVFINKADLVDKDTLELVELEIRELLSDFGFDGNDCPVIFGSALKALKGEETEYGVPSVHRLMDALDKYVPTPVRDYTSPFEMPIDNVFSVPGRGTVVTGTIKKGTIKKGDDAVVLGFNEEHKTQASGLQVFKKNVEVAVAGDNVGVLVKNLKVATLEKGMLLCARNSKKISNHYVANIYFLTKGEGGRSKPIIGKYIQQMFSATWNCAVRIDLKEGQDMFMPGQHGQVLLTLIKKMVMSDGQSFTVRENNKTVATGTIVKTLESLHFPNNKLYKAEVKNDVI</sequence>
<dbReference type="Pfam" id="PF03144">
    <property type="entry name" value="GTP_EFTU_D2"/>
    <property type="match status" value="1"/>
</dbReference>
<keyword evidence="10" id="KW-0648">Protein biosynthesis</keyword>
<evidence type="ECO:0000256" key="9">
    <source>
        <dbReference type="ARBA" id="ARBA00022842"/>
    </source>
</evidence>
<dbReference type="PANTHER" id="PTHR43721">
    <property type="entry name" value="ELONGATION FACTOR TU-RELATED"/>
    <property type="match status" value="1"/>
</dbReference>
<dbReference type="InterPro" id="IPR041709">
    <property type="entry name" value="EF-Tu_GTP-bd"/>
</dbReference>
<dbReference type="NCBIfam" id="TIGR00231">
    <property type="entry name" value="small_GTP"/>
    <property type="match status" value="1"/>
</dbReference>
<dbReference type="InterPro" id="IPR050055">
    <property type="entry name" value="EF-Tu_GTPase"/>
</dbReference>